<name>A0A8J3N1A8_9CHLR</name>
<comment type="caution">
    <text evidence="1">The sequence shown here is derived from an EMBL/GenBank/DDBJ whole genome shotgun (WGS) entry which is preliminary data.</text>
</comment>
<evidence type="ECO:0000313" key="2">
    <source>
        <dbReference type="Proteomes" id="UP000597444"/>
    </source>
</evidence>
<keyword evidence="2" id="KW-1185">Reference proteome</keyword>
<dbReference type="EMBL" id="BNJK01000001">
    <property type="protein sequence ID" value="GHO93787.1"/>
    <property type="molecule type" value="Genomic_DNA"/>
</dbReference>
<dbReference type="RefSeq" id="WP_220204555.1">
    <property type="nucleotide sequence ID" value="NZ_BNJK01000001.1"/>
</dbReference>
<dbReference type="Proteomes" id="UP000597444">
    <property type="component" value="Unassembled WGS sequence"/>
</dbReference>
<organism evidence="1 2">
    <name type="scientific">Reticulibacter mediterranei</name>
    <dbReference type="NCBI Taxonomy" id="2778369"/>
    <lineage>
        <taxon>Bacteria</taxon>
        <taxon>Bacillati</taxon>
        <taxon>Chloroflexota</taxon>
        <taxon>Ktedonobacteria</taxon>
        <taxon>Ktedonobacterales</taxon>
        <taxon>Reticulibacteraceae</taxon>
        <taxon>Reticulibacter</taxon>
    </lineage>
</organism>
<dbReference type="AlphaFoldDB" id="A0A8J3N1A8"/>
<evidence type="ECO:0000313" key="1">
    <source>
        <dbReference type="EMBL" id="GHO93787.1"/>
    </source>
</evidence>
<dbReference type="Pfam" id="PF13814">
    <property type="entry name" value="Replic_Relax"/>
    <property type="match status" value="1"/>
</dbReference>
<gene>
    <name evidence="1" type="ORF">KSF_038350</name>
</gene>
<sequence>MTHLAESRQHVMDPLIQRGVPYLQRTMRHTAGVYRFMVQITQAARSQGHQLLWWETGTRCNRRYRYRGAWHNLLPDARFAYKTGKETIQLWLEWDEGTMRQRSLATKLHTYEQYIRTRQWRQDETVIPLLLIVVPDPGQEQRLCHLAGTLLHEIPLQIYVTTASRLERAGPLASIWLQLSNEWQQSMITRQAWIQR</sequence>
<proteinExistence type="predicted"/>
<protein>
    <submittedName>
        <fullName evidence="1">Uncharacterized protein</fullName>
    </submittedName>
</protein>
<dbReference type="InterPro" id="IPR025855">
    <property type="entry name" value="Replic_Relax"/>
</dbReference>
<accession>A0A8J3N1A8</accession>
<reference evidence="1" key="1">
    <citation type="submission" date="2020-10" db="EMBL/GenBank/DDBJ databases">
        <title>Taxonomic study of unclassified bacteria belonging to the class Ktedonobacteria.</title>
        <authorList>
            <person name="Yabe S."/>
            <person name="Wang C.M."/>
            <person name="Zheng Y."/>
            <person name="Sakai Y."/>
            <person name="Cavaletti L."/>
            <person name="Monciardini P."/>
            <person name="Donadio S."/>
        </authorList>
    </citation>
    <scope>NUCLEOTIDE SEQUENCE</scope>
    <source>
        <strain evidence="1">ID150040</strain>
    </source>
</reference>